<dbReference type="AlphaFoldDB" id="A0A518A1T3"/>
<dbReference type="RefSeq" id="WP_145104589.1">
    <property type="nucleotide sequence ID" value="NZ_CP036277.1"/>
</dbReference>
<protein>
    <submittedName>
        <fullName evidence="1">Uncharacterized protein</fullName>
    </submittedName>
</protein>
<evidence type="ECO:0000313" key="2">
    <source>
        <dbReference type="Proteomes" id="UP000315647"/>
    </source>
</evidence>
<accession>A0A518A1T3</accession>
<sequence>MTSALILFPQSPFSTSHVDQDFETELAAARTAGFETGFYDHDLLETGEADQALRHLPRSDTQQKLLLRGWMTSGENYQALFASLQRKGYQPQTTPTAYAQAHYLPLAYPLIESDTARSAWISGDDPEAAWQLYQEFSSSDAIIKDWVKSAKNHWKDGCFIPAHTEQQRFAEIFHVFRSERGALFNRGVVLREFMPVLQQGNDMRGMPNIEETRLFFWQGKALVSPANPDRLPPVELAHWEEIARRFESPFLTLDIVRLVNGGSKIVETGDGGVSGIPIDLDPDLFYQALYKQVSQNLSSI</sequence>
<name>A0A518A1T3_9PLAN</name>
<evidence type="ECO:0000313" key="1">
    <source>
        <dbReference type="EMBL" id="QDT25747.1"/>
    </source>
</evidence>
<accession>A0A517Q2A5</accession>
<dbReference type="EMBL" id="CP037421">
    <property type="protein sequence ID" value="QDT25747.1"/>
    <property type="molecule type" value="Genomic_DNA"/>
</dbReference>
<dbReference type="InterPro" id="IPR025643">
    <property type="entry name" value="R2K_3"/>
</dbReference>
<organism evidence="1 2">
    <name type="scientific">Gimesia panareensis</name>
    <dbReference type="NCBI Taxonomy" id="2527978"/>
    <lineage>
        <taxon>Bacteria</taxon>
        <taxon>Pseudomonadati</taxon>
        <taxon>Planctomycetota</taxon>
        <taxon>Planctomycetia</taxon>
        <taxon>Planctomycetales</taxon>
        <taxon>Planctomycetaceae</taxon>
        <taxon>Gimesia</taxon>
    </lineage>
</organism>
<dbReference type="Pfam" id="PF14243">
    <property type="entry name" value="R2K_3"/>
    <property type="match status" value="1"/>
</dbReference>
<proteinExistence type="predicted"/>
<reference evidence="1 2" key="1">
    <citation type="submission" date="2019-03" db="EMBL/GenBank/DDBJ databases">
        <title>Deep-cultivation of Planctomycetes and their phenomic and genomic characterization uncovers novel biology.</title>
        <authorList>
            <person name="Wiegand S."/>
            <person name="Jogler M."/>
            <person name="Boedeker C."/>
            <person name="Pinto D."/>
            <person name="Vollmers J."/>
            <person name="Rivas-Marin E."/>
            <person name="Kohn T."/>
            <person name="Peeters S.H."/>
            <person name="Heuer A."/>
            <person name="Rast P."/>
            <person name="Oberbeckmann S."/>
            <person name="Bunk B."/>
            <person name="Jeske O."/>
            <person name="Meyerdierks A."/>
            <person name="Storesund J.E."/>
            <person name="Kallscheuer N."/>
            <person name="Luecker S."/>
            <person name="Lage O.M."/>
            <person name="Pohl T."/>
            <person name="Merkel B.J."/>
            <person name="Hornburger P."/>
            <person name="Mueller R.-W."/>
            <person name="Bruemmer F."/>
            <person name="Labrenz M."/>
            <person name="Spormann A.M."/>
            <person name="Op den Camp H."/>
            <person name="Overmann J."/>
            <person name="Amann R."/>
            <person name="Jetten M.S.M."/>
            <person name="Mascher T."/>
            <person name="Medema M.H."/>
            <person name="Devos D.P."/>
            <person name="Kaster A.-K."/>
            <person name="Ovreas L."/>
            <person name="Rohde M."/>
            <person name="Galperin M.Y."/>
            <person name="Jogler C."/>
        </authorList>
    </citation>
    <scope>NUCLEOTIDE SEQUENCE [LARGE SCALE GENOMIC DNA]</scope>
    <source>
        <strain evidence="1 2">Enr10</strain>
    </source>
</reference>
<gene>
    <name evidence="1" type="ORF">Enr10x_10440</name>
</gene>
<dbReference type="Proteomes" id="UP000315647">
    <property type="component" value="Chromosome"/>
</dbReference>
<keyword evidence="2" id="KW-1185">Reference proteome</keyword>